<dbReference type="InterPro" id="IPR011009">
    <property type="entry name" value="Kinase-like_dom_sf"/>
</dbReference>
<protein>
    <recommendedName>
        <fullName evidence="5">Serine/threonine-protein kinase TEL1</fullName>
        <ecNumber evidence="4">2.7.11.1</ecNumber>
    </recommendedName>
    <alternativeName>
        <fullName evidence="17">ATM homolog</fullName>
    </alternativeName>
    <alternativeName>
        <fullName evidence="19 20">DNA-damage checkpoint kinase TEL1</fullName>
    </alternativeName>
    <alternativeName>
        <fullName evidence="6">Serine/threonine-protein kinase tel1</fullName>
    </alternativeName>
    <alternativeName>
        <fullName evidence="18">Telomere length regulation protein 1</fullName>
    </alternativeName>
</protein>
<dbReference type="Gene3D" id="3.30.1010.10">
    <property type="entry name" value="Phosphatidylinositol 3-kinase Catalytic Subunit, Chain A, domain 4"/>
    <property type="match status" value="1"/>
</dbReference>
<dbReference type="InterPro" id="IPR036940">
    <property type="entry name" value="PI3/4_kinase_cat_sf"/>
</dbReference>
<feature type="domain" description="FATC" evidence="25">
    <location>
        <begin position="2535"/>
        <end position="2567"/>
    </location>
</feature>
<comment type="catalytic activity">
    <reaction evidence="21">
        <text>L-threonyl-[protein] + ATP = O-phospho-L-threonyl-[protein] + ADP + H(+)</text>
        <dbReference type="Rhea" id="RHEA:46608"/>
        <dbReference type="Rhea" id="RHEA-COMP:11060"/>
        <dbReference type="Rhea" id="RHEA-COMP:11605"/>
        <dbReference type="ChEBI" id="CHEBI:15378"/>
        <dbReference type="ChEBI" id="CHEBI:30013"/>
        <dbReference type="ChEBI" id="CHEBI:30616"/>
        <dbReference type="ChEBI" id="CHEBI:61977"/>
        <dbReference type="ChEBI" id="CHEBI:456216"/>
        <dbReference type="EC" id="2.7.11.1"/>
    </reaction>
</comment>
<evidence type="ECO:0000256" key="3">
    <source>
        <dbReference type="ARBA" id="ARBA00010769"/>
    </source>
</evidence>
<keyword evidence="15" id="KW-0779">Telomere</keyword>
<dbReference type="GO" id="GO:0006281">
    <property type="term" value="P:DNA repair"/>
    <property type="evidence" value="ECO:0007669"/>
    <property type="project" value="InterPro"/>
</dbReference>
<keyword evidence="12" id="KW-0418">Kinase</keyword>
<dbReference type="SMART" id="SM01343">
    <property type="entry name" value="FATC"/>
    <property type="match status" value="1"/>
</dbReference>
<keyword evidence="11" id="KW-0227">DNA damage</keyword>
<evidence type="ECO:0000256" key="15">
    <source>
        <dbReference type="ARBA" id="ARBA00022895"/>
    </source>
</evidence>
<evidence type="ECO:0000256" key="9">
    <source>
        <dbReference type="ARBA" id="ARBA00022679"/>
    </source>
</evidence>
<dbReference type="PROSITE" id="PS51189">
    <property type="entry name" value="FAT"/>
    <property type="match status" value="1"/>
</dbReference>
<proteinExistence type="inferred from homology"/>
<dbReference type="GO" id="GO:0035556">
    <property type="term" value="P:intracellular signal transduction"/>
    <property type="evidence" value="ECO:0007669"/>
    <property type="project" value="UniProtKB-ARBA"/>
</dbReference>
<comment type="similarity">
    <text evidence="3">Belongs to the PI3/PI4-kinase family. ATM subfamily.</text>
</comment>
<evidence type="ECO:0000256" key="20">
    <source>
        <dbReference type="ARBA" id="ARBA00032467"/>
    </source>
</evidence>
<dbReference type="GO" id="GO:0004674">
    <property type="term" value="F:protein serine/threonine kinase activity"/>
    <property type="evidence" value="ECO:0007669"/>
    <property type="project" value="UniProtKB-KW"/>
</dbReference>
<evidence type="ECO:0000256" key="1">
    <source>
        <dbReference type="ARBA" id="ARBA00004123"/>
    </source>
</evidence>
<evidence type="ECO:0000256" key="4">
    <source>
        <dbReference type="ARBA" id="ARBA00012513"/>
    </source>
</evidence>
<evidence type="ECO:0000256" key="17">
    <source>
        <dbReference type="ARBA" id="ARBA00030020"/>
    </source>
</evidence>
<evidence type="ECO:0000256" key="19">
    <source>
        <dbReference type="ARBA" id="ARBA00031460"/>
    </source>
</evidence>
<dbReference type="SUPFAM" id="SSF56112">
    <property type="entry name" value="Protein kinase-like (PK-like)"/>
    <property type="match status" value="1"/>
</dbReference>
<keyword evidence="9" id="KW-0808">Transferase</keyword>
<keyword evidence="7" id="KW-0158">Chromosome</keyword>
<evidence type="ECO:0000313" key="26">
    <source>
        <dbReference type="EMBL" id="CDO94402.1"/>
    </source>
</evidence>
<evidence type="ECO:0000256" key="6">
    <source>
        <dbReference type="ARBA" id="ARBA00020288"/>
    </source>
</evidence>
<dbReference type="GO" id="GO:0000781">
    <property type="term" value="C:chromosome, telomeric region"/>
    <property type="evidence" value="ECO:0007669"/>
    <property type="project" value="UniProtKB-SubCell"/>
</dbReference>
<evidence type="ECO:0000259" key="25">
    <source>
        <dbReference type="PROSITE" id="PS51190"/>
    </source>
</evidence>
<dbReference type="InterPro" id="IPR003152">
    <property type="entry name" value="FATC_dom"/>
</dbReference>
<dbReference type="PROSITE" id="PS00916">
    <property type="entry name" value="PI3_4_KINASE_2"/>
    <property type="match status" value="1"/>
</dbReference>
<keyword evidence="27" id="KW-1185">Reference proteome</keyword>
<dbReference type="EMBL" id="CCBQ010000037">
    <property type="protein sequence ID" value="CDO94402.1"/>
    <property type="molecule type" value="Genomic_DNA"/>
</dbReference>
<reference evidence="26 27" key="1">
    <citation type="submission" date="2014-03" db="EMBL/GenBank/DDBJ databases">
        <title>The genome of Kluyveromyces dobzhanskii.</title>
        <authorList>
            <person name="Nystedt B."/>
            <person name="Astrom S."/>
        </authorList>
    </citation>
    <scope>NUCLEOTIDE SEQUENCE [LARGE SCALE GENOMIC DNA]</scope>
    <source>
        <strain evidence="26 27">CBS 2104</strain>
    </source>
</reference>
<dbReference type="GO" id="GO:0006325">
    <property type="term" value="P:chromatin organization"/>
    <property type="evidence" value="ECO:0007669"/>
    <property type="project" value="UniProtKB-KW"/>
</dbReference>
<evidence type="ECO:0000256" key="8">
    <source>
        <dbReference type="ARBA" id="ARBA00022527"/>
    </source>
</evidence>
<comment type="catalytic activity">
    <reaction evidence="22">
        <text>L-seryl-[protein] + ATP = O-phospho-L-seryl-[protein] + ADP + H(+)</text>
        <dbReference type="Rhea" id="RHEA:17989"/>
        <dbReference type="Rhea" id="RHEA-COMP:9863"/>
        <dbReference type="Rhea" id="RHEA-COMP:11604"/>
        <dbReference type="ChEBI" id="CHEBI:15378"/>
        <dbReference type="ChEBI" id="CHEBI:29999"/>
        <dbReference type="ChEBI" id="CHEBI:30616"/>
        <dbReference type="ChEBI" id="CHEBI:83421"/>
        <dbReference type="ChEBI" id="CHEBI:456216"/>
        <dbReference type="EC" id="2.7.11.1"/>
    </reaction>
</comment>
<dbReference type="OrthoDB" id="381190at2759"/>
<name>A0A0A8L8F5_9SACH</name>
<evidence type="ECO:0000259" key="24">
    <source>
        <dbReference type="PROSITE" id="PS51189"/>
    </source>
</evidence>
<keyword evidence="13" id="KW-0067">ATP-binding</keyword>
<dbReference type="GO" id="GO:0005524">
    <property type="term" value="F:ATP binding"/>
    <property type="evidence" value="ECO:0007669"/>
    <property type="project" value="UniProtKB-KW"/>
</dbReference>
<dbReference type="PROSITE" id="PS00915">
    <property type="entry name" value="PI3_4_KINASE_1"/>
    <property type="match status" value="1"/>
</dbReference>
<evidence type="ECO:0000256" key="22">
    <source>
        <dbReference type="ARBA" id="ARBA00048679"/>
    </source>
</evidence>
<dbReference type="PROSITE" id="PS51190">
    <property type="entry name" value="FATC"/>
    <property type="match status" value="1"/>
</dbReference>
<keyword evidence="16" id="KW-0539">Nucleus</keyword>
<dbReference type="PANTHER" id="PTHR37079:SF4">
    <property type="entry name" value="SERINE_THREONINE-PROTEIN KINASE ATM"/>
    <property type="match status" value="1"/>
</dbReference>
<dbReference type="CDD" id="cd05171">
    <property type="entry name" value="PIKKc_ATM"/>
    <property type="match status" value="1"/>
</dbReference>
<evidence type="ECO:0000313" key="27">
    <source>
        <dbReference type="Proteomes" id="UP000031516"/>
    </source>
</evidence>
<evidence type="ECO:0000259" key="23">
    <source>
        <dbReference type="PROSITE" id="PS50290"/>
    </source>
</evidence>
<evidence type="ECO:0000256" key="16">
    <source>
        <dbReference type="ARBA" id="ARBA00023242"/>
    </source>
</evidence>
<dbReference type="InterPro" id="IPR018936">
    <property type="entry name" value="PI3/4_kinase_CS"/>
</dbReference>
<dbReference type="InterPro" id="IPR014009">
    <property type="entry name" value="PIK_FAT"/>
</dbReference>
<dbReference type="Pfam" id="PF00454">
    <property type="entry name" value="PI3_PI4_kinase"/>
    <property type="match status" value="1"/>
</dbReference>
<evidence type="ECO:0000256" key="14">
    <source>
        <dbReference type="ARBA" id="ARBA00022853"/>
    </source>
</evidence>
<dbReference type="SMART" id="SM00146">
    <property type="entry name" value="PI3Kc"/>
    <property type="match status" value="1"/>
</dbReference>
<evidence type="ECO:0000256" key="10">
    <source>
        <dbReference type="ARBA" id="ARBA00022741"/>
    </source>
</evidence>
<evidence type="ECO:0000256" key="18">
    <source>
        <dbReference type="ARBA" id="ARBA00030222"/>
    </source>
</evidence>
<dbReference type="GO" id="GO:0005634">
    <property type="term" value="C:nucleus"/>
    <property type="evidence" value="ECO:0007669"/>
    <property type="project" value="UniProtKB-SubCell"/>
</dbReference>
<gene>
    <name evidence="26" type="ORF">KLDO_g2669</name>
</gene>
<evidence type="ECO:0000256" key="5">
    <source>
        <dbReference type="ARBA" id="ARBA00014619"/>
    </source>
</evidence>
<evidence type="ECO:0000256" key="7">
    <source>
        <dbReference type="ARBA" id="ARBA00022454"/>
    </source>
</evidence>
<comment type="caution">
    <text evidence="26">The sequence shown here is derived from an EMBL/GenBank/DDBJ whole genome shotgun (WGS) entry which is preliminary data.</text>
</comment>
<evidence type="ECO:0000256" key="11">
    <source>
        <dbReference type="ARBA" id="ARBA00022763"/>
    </source>
</evidence>
<feature type="domain" description="FAT" evidence="24">
    <location>
        <begin position="1498"/>
        <end position="2100"/>
    </location>
</feature>
<dbReference type="PROSITE" id="PS50290">
    <property type="entry name" value="PI3_4_KINASE_3"/>
    <property type="match status" value="1"/>
</dbReference>
<evidence type="ECO:0000256" key="12">
    <source>
        <dbReference type="ARBA" id="ARBA00022777"/>
    </source>
</evidence>
<dbReference type="Proteomes" id="UP000031516">
    <property type="component" value="Unassembled WGS sequence"/>
</dbReference>
<evidence type="ECO:0000256" key="13">
    <source>
        <dbReference type="ARBA" id="ARBA00022840"/>
    </source>
</evidence>
<dbReference type="Gene3D" id="1.10.1070.11">
    <property type="entry name" value="Phosphatidylinositol 3-/4-kinase, catalytic domain"/>
    <property type="match status" value="1"/>
</dbReference>
<evidence type="ECO:0000256" key="21">
    <source>
        <dbReference type="ARBA" id="ARBA00047899"/>
    </source>
</evidence>
<accession>A0A0A8L8F5</accession>
<sequence length="2567" mass="294205">MGIEDVAGSVIKMMVKYLSLVSKENTNTKTMMALLNTTLLKLHLIRFQDIINLSYYTMKHLLKIKLSSGNFSGEIARFNLMISEILYNKAPMLVGQNKDSIYVDRETIFLTLQDYIIHSLIQYDHTKLTPECVTFKDGASSFKFNWYNLSDICFDDSVCSEGIWLLNLSLVMMLNLNFNFLQHKEACVSGGSLLYKRRKVKDTFSHMVKDSLTYNDLLCNCIDSDSIKIKITGLQLTLFYLSIFNCGDFDLSQLKDALFQSSQNTDLTMWCLNCFVPFCSQQENSLSIDDETRLFKMCVPLLKSENTCKLSCVLLYKLIQYQSHPINDKSVLQQVSDLYLLSDVNGPALLCDESFKFWMCIHLYDRNFSTNKNSVTYIFSWLYSRWNQLSTPAGRNTQLHVFVTWICGRSSIKFDPLKLAGSFAFHDDWLSIYEERAHLVGVSFEIRTTKQRKHNYSRVICNEGERVRFMYKFFDLLDESDVTDTYMNRAVQVLKSIEGLVGDKCYQEYVSKFKEVFLLSSSMLDISQSSVLLSILESIISLEGCLLRHLIIDILPIDKLISTFMQKVNKEMATNSAQDDFSGHSPRPQAGNISLIDTVELGFQFILGVHSESKLFDPLSSFLMYSKDLSLPTLIRVLPNLLKYLNRNENNISPEQLEKLTQFLGSSLLTPGYDKSSNSINILTEYLRVTSRYWVKDNTGRVLTADCNDILDWIFSQYEESTFSSIESLYELAGLMAFLLDQFDLSNSSIAGGKQRVFKIFSGCAAKLPKYLTNRLANMLKPYIKRVGVTNQRILFKELLQRFSPPHESIEAAAFYSLTCKKLSDINEFYMVNSILHLLDNTNFPHVICYVEASVNSISTMRGFTSNKDLFHQCRLSIIDQWFDRSAKSRIYEPSIWRVDLFGFEFDEFCIRYQLELTSFFFAKSSTYYYIVDHLKTLLNMKQEALLSRFIASTIALSHIESGVKDLIFDIAEDLLGRKFSGILKGKLDDLVYHILKLTDLSNFNSLLNFWSKLFTSSCFKHMLCSHSSTYMQLQDNVTISFPIVYKLLKKNVLSNVDNRWSFDYTIQRLIMDLQNCVLVDQKIRVLRQIKLLILLFEDYLVSFKDFDPFLLEISKLLFNVEIFPEVKLFVVDLLDFSATNRMGMSRSLAELMRYLLTVTDGTVKNEFLPRMKPVMFKLINSKHDQLYSACYALLSREKNCFGWGDIENVFKFRAADSTTISLLSDLFNLFDYDHSFNASSISPDIIKNLVHLSNCDMALSDQLKKWMGNFLGDVVCVNSYSNLLPTQNYSLDLKADISSLMEFLWLQYQNTEDITLRFLLDHIQYIILSDDAVRVELDAETCSSVLNMSTLTRITWEKFEDCHGVADMKSGEAFLTTTITDACCGYTQWLSAFFCSTLLAITDQFPSLRVLSLVNDSAPFKNTILLSQLVKILMVSFPRQRISVLSDLFNRATDIEQTKDSKPKMKVIVELLSLIRGMALTGVQNAVYVYDRIDLKPLIPIALSLSLKDLSLMLYEEYYGNLTESDALDYDLLYRIYSSIDEKDLFYGLPLSSSLSSSLTLISKTKFNSHTNFALSNGRFEEAIRSRDSTWLHDFASIVSSNGFTGLANTLDNNFENTQLSEDRYLWALKLNNWEFPVPEVPDSFAKSAFSILKDVKDVPNFSSFDDHILKVVNSGPLIRNDALNIDTMESLGLLASLKKIGSSKFNPLVILNTLRDYDESNADYLPGNFFDIKYWSRHFFIESRLESDYSVGSSSQCNPSLHLAKVLNLVHSSTFYRNQGRLQDFISIVMTLEDAVNRIATDSLIESSDPLFLFCKRASILESARMLWASKESTIAINMLEDILKTNLVKLSSDNAYLPHIQDIMMSDVIVDSQLVEWSSYSKHRSPEVIFNDHILHYEREVLGIRDHSLLSSVCYTYAEFCYKERQKMNEEDLTYLKQKITKVTDQLEELSAIFKNTRLSDAERKDAKRHRNRLMLQNRHDRDRYNKISSLKSNFVSQALHFFLTTLVHSNSRDAEVVDKFCSLWFSHSTDDIINSKLQKEIGTVPSFKFLPWVSQMASKLADSSAPFQDTLQLTLKRMLYKLPYETLYPLISMSLQDSESRAVDPVAKSRVAVVHKIVAALNMYDSGQYGSQYTRPVQEFCAMSVALACYKIPPKSKFLQLDTLNIGKYWLETLPMVRLPLPTVPMRINSSQDGRREGRRYISSVDSRVVISSSGLSLPKIAVFTLSDGTKHRVLLKGSNDDLRQDAIMEQVFKQVNKILTGNKETRKQKLGIRTYEVIPIGARAGLIEFVANSISLHDILLGLHSNDEISFDKARKTIKASQNLSVEERVLIFSRITEKIKPKFRQFFFQSFLHAHDWYKCRKLYTNSVVTSSIVGYLLGLGDRHLNNVLIDVKTGESIHIDLGVAFDQGKLLPIPELVPFRLTRDIVDGFGVTGIEGPFRKNCERVFKVLRDEKERLMCVLNVLKWDPLYSWKMTPLKKQRLQAKFAGDYEEEDISISDANFSELLHEDNNNDESIRALKGVESKLHGDDLSVEAVIQELLSSATDIQNLATIYMGWSAFY</sequence>
<dbReference type="FunFam" id="3.30.1010.10:FF:000032">
    <property type="entry name" value="Serine/threonine-protein kinase TEL1"/>
    <property type="match status" value="1"/>
</dbReference>
<keyword evidence="10" id="KW-0547">Nucleotide-binding</keyword>
<dbReference type="PANTHER" id="PTHR37079">
    <property type="entry name" value="SERINE/THREONINE-PROTEIN KINASE ATM"/>
    <property type="match status" value="1"/>
</dbReference>
<evidence type="ECO:0000256" key="2">
    <source>
        <dbReference type="ARBA" id="ARBA00004574"/>
    </source>
</evidence>
<keyword evidence="14" id="KW-0156">Chromatin regulator</keyword>
<dbReference type="Pfam" id="PF02260">
    <property type="entry name" value="FATC"/>
    <property type="match status" value="1"/>
</dbReference>
<dbReference type="InterPro" id="IPR038980">
    <property type="entry name" value="ATM_plant"/>
</dbReference>
<comment type="subcellular location">
    <subcellularLocation>
        <location evidence="2">Chromosome</location>
        <location evidence="2">Telomere</location>
    </subcellularLocation>
    <subcellularLocation>
        <location evidence="1">Nucleus</location>
    </subcellularLocation>
</comment>
<feature type="domain" description="PI3K/PI4K catalytic" evidence="23">
    <location>
        <begin position="2210"/>
        <end position="2516"/>
    </location>
</feature>
<dbReference type="InterPro" id="IPR000403">
    <property type="entry name" value="PI3/4_kinase_cat_dom"/>
</dbReference>
<dbReference type="EC" id="2.7.11.1" evidence="4"/>
<organism evidence="26 27">
    <name type="scientific">Kluyveromyces dobzhanskii CBS 2104</name>
    <dbReference type="NCBI Taxonomy" id="1427455"/>
    <lineage>
        <taxon>Eukaryota</taxon>
        <taxon>Fungi</taxon>
        <taxon>Dikarya</taxon>
        <taxon>Ascomycota</taxon>
        <taxon>Saccharomycotina</taxon>
        <taxon>Saccharomycetes</taxon>
        <taxon>Saccharomycetales</taxon>
        <taxon>Saccharomycetaceae</taxon>
        <taxon>Kluyveromyces</taxon>
    </lineage>
</organism>
<keyword evidence="8" id="KW-0723">Serine/threonine-protein kinase</keyword>
<dbReference type="InterPro" id="IPR044107">
    <property type="entry name" value="PIKKc_ATM"/>
</dbReference>